<name>A0ABY9KYE7_9BACI</name>
<dbReference type="Proteomes" id="UP001180087">
    <property type="component" value="Chromosome"/>
</dbReference>
<gene>
    <name evidence="1" type="ORF">QR721_00040</name>
</gene>
<dbReference type="InterPro" id="IPR026988">
    <property type="entry name" value="YaaC-like"/>
</dbReference>
<accession>A0ABY9KYE7</accession>
<protein>
    <submittedName>
        <fullName evidence="1">YaaC family protein</fullName>
    </submittedName>
</protein>
<proteinExistence type="predicted"/>
<dbReference type="Pfam" id="PF14175">
    <property type="entry name" value="YaaC"/>
    <property type="match status" value="1"/>
</dbReference>
<evidence type="ECO:0000313" key="2">
    <source>
        <dbReference type="Proteomes" id="UP001180087"/>
    </source>
</evidence>
<dbReference type="RefSeq" id="WP_348028020.1">
    <property type="nucleotide sequence ID" value="NZ_CP129113.1"/>
</dbReference>
<sequence length="328" mass="36871">MIHLDARMYFSCLSSQKASYDFLTACYKRRNIEDADALAYSNAQAFLHYNTQGLDLYEQGIRLPQSMKPLLYFYGAAHLVKGCLLTVCPGYPEQTSQLAHGVSARKRKKRDFVFLQDEVKIQHQGLFPCLAEYLFGISQFTELKIPMADLIAAIPEMITLLARQKGSTLAAVGNVQSKQIILPEAMCDGHHATWQTLLRRIASGLPKIQHYNQTSNGLEVLLEEVPSCMNNIGFFTAGNGTIYTGLVKNTTSGMSEMMIHYLLLYNLSMLSRYETEWWGDLLSLREDLDYQAISIYLDTAALKFPLLAAAWLNAMENGKNPGAAKRRD</sequence>
<dbReference type="EMBL" id="CP129113">
    <property type="protein sequence ID" value="WLV24712.1"/>
    <property type="molecule type" value="Genomic_DNA"/>
</dbReference>
<evidence type="ECO:0000313" key="1">
    <source>
        <dbReference type="EMBL" id="WLV24712.1"/>
    </source>
</evidence>
<keyword evidence="2" id="KW-1185">Reference proteome</keyword>
<organism evidence="1 2">
    <name type="scientific">Aciduricibacillus chroicocephali</name>
    <dbReference type="NCBI Taxonomy" id="3054939"/>
    <lineage>
        <taxon>Bacteria</taxon>
        <taxon>Bacillati</taxon>
        <taxon>Bacillota</taxon>
        <taxon>Bacilli</taxon>
        <taxon>Bacillales</taxon>
        <taxon>Bacillaceae</taxon>
        <taxon>Aciduricibacillus</taxon>
    </lineage>
</organism>
<reference evidence="1" key="1">
    <citation type="submission" date="2023-06" db="EMBL/GenBank/DDBJ databases">
        <title>A Treasure from Seagulls: Isolation and Description of Aciduricobacillus qingdaonensis gen. nov., sp. nov., a Rare Obligately Uric Acid-utilizing Member in the Family Bacillaceae.</title>
        <authorList>
            <person name="Liu W."/>
            <person name="Wang B."/>
        </authorList>
    </citation>
    <scope>NUCLEOTIDE SEQUENCE</scope>
    <source>
        <strain evidence="1">44XB</strain>
    </source>
</reference>